<organism evidence="1 2">
    <name type="scientific">Dactylosporangium sucinum</name>
    <dbReference type="NCBI Taxonomy" id="1424081"/>
    <lineage>
        <taxon>Bacteria</taxon>
        <taxon>Bacillati</taxon>
        <taxon>Actinomycetota</taxon>
        <taxon>Actinomycetes</taxon>
        <taxon>Micromonosporales</taxon>
        <taxon>Micromonosporaceae</taxon>
        <taxon>Dactylosporangium</taxon>
    </lineage>
</organism>
<comment type="caution">
    <text evidence="1">The sequence shown here is derived from an EMBL/GenBank/DDBJ whole genome shotgun (WGS) entry which is preliminary data.</text>
</comment>
<protein>
    <recommendedName>
        <fullName evidence="3">Apea-like HEPN domain-containing protein</fullName>
    </recommendedName>
</protein>
<keyword evidence="2" id="KW-1185">Reference proteome</keyword>
<dbReference type="EMBL" id="BMPI01000026">
    <property type="protein sequence ID" value="GGM43999.1"/>
    <property type="molecule type" value="Genomic_DNA"/>
</dbReference>
<dbReference type="AlphaFoldDB" id="A0A917TYJ3"/>
<dbReference type="Proteomes" id="UP000642070">
    <property type="component" value="Unassembled WGS sequence"/>
</dbReference>
<evidence type="ECO:0008006" key="3">
    <source>
        <dbReference type="Google" id="ProtNLM"/>
    </source>
</evidence>
<proteinExistence type="predicted"/>
<evidence type="ECO:0000313" key="1">
    <source>
        <dbReference type="EMBL" id="GGM43999.1"/>
    </source>
</evidence>
<gene>
    <name evidence="1" type="ORF">GCM10007977_051990</name>
</gene>
<sequence>MHPVFEATADEVEASLAVLATMRQLPLEPGLSLYDLEGLYEFREDARPEVGREAYARAEGCIYAYEQAMEQPSEHVALAMYISALEALANPNTSWRKNRSAARFVHFIEQLASSEIDETMSHPNFVQAFGSIASRKKFLEKLYELRSTPLHTGMLRHAVGGFFQTDTMASIRVSLVSGLVRTCFANFLRGPFSSLVGHPRVDPAAGGPFRPD</sequence>
<reference evidence="1" key="2">
    <citation type="submission" date="2020-09" db="EMBL/GenBank/DDBJ databases">
        <authorList>
            <person name="Sun Q."/>
            <person name="Ohkuma M."/>
        </authorList>
    </citation>
    <scope>NUCLEOTIDE SEQUENCE</scope>
    <source>
        <strain evidence="1">JCM 19831</strain>
    </source>
</reference>
<evidence type="ECO:0000313" key="2">
    <source>
        <dbReference type="Proteomes" id="UP000642070"/>
    </source>
</evidence>
<reference evidence="1" key="1">
    <citation type="journal article" date="2014" name="Int. J. Syst. Evol. Microbiol.">
        <title>Complete genome sequence of Corynebacterium casei LMG S-19264T (=DSM 44701T), isolated from a smear-ripened cheese.</title>
        <authorList>
            <consortium name="US DOE Joint Genome Institute (JGI-PGF)"/>
            <person name="Walter F."/>
            <person name="Albersmeier A."/>
            <person name="Kalinowski J."/>
            <person name="Ruckert C."/>
        </authorList>
    </citation>
    <scope>NUCLEOTIDE SEQUENCE</scope>
    <source>
        <strain evidence="1">JCM 19831</strain>
    </source>
</reference>
<name>A0A917TYJ3_9ACTN</name>
<accession>A0A917TYJ3</accession>